<organism evidence="2 3">
    <name type="scientific">Kineosporia mesophila</name>
    <dbReference type="NCBI Taxonomy" id="566012"/>
    <lineage>
        <taxon>Bacteria</taxon>
        <taxon>Bacillati</taxon>
        <taxon>Actinomycetota</taxon>
        <taxon>Actinomycetes</taxon>
        <taxon>Kineosporiales</taxon>
        <taxon>Kineosporiaceae</taxon>
        <taxon>Kineosporia</taxon>
    </lineage>
</organism>
<reference evidence="3" key="1">
    <citation type="journal article" date="2019" name="Int. J. Syst. Evol. Microbiol.">
        <title>The Global Catalogue of Microorganisms (GCM) 10K type strain sequencing project: providing services to taxonomists for standard genome sequencing and annotation.</title>
        <authorList>
            <consortium name="The Broad Institute Genomics Platform"/>
            <consortium name="The Broad Institute Genome Sequencing Center for Infectious Disease"/>
            <person name="Wu L."/>
            <person name="Ma J."/>
        </authorList>
    </citation>
    <scope>NUCLEOTIDE SEQUENCE [LARGE SCALE GENOMIC DNA]</scope>
    <source>
        <strain evidence="3">JCM 16902</strain>
    </source>
</reference>
<comment type="caution">
    <text evidence="2">The sequence shown here is derived from an EMBL/GenBank/DDBJ whole genome shotgun (WGS) entry which is preliminary data.</text>
</comment>
<accession>A0ABP6Z849</accession>
<dbReference type="SUPFAM" id="SSF46785">
    <property type="entry name" value="Winged helix' DNA-binding domain"/>
    <property type="match status" value="1"/>
</dbReference>
<feature type="region of interest" description="Disordered" evidence="1">
    <location>
        <begin position="146"/>
        <end position="175"/>
    </location>
</feature>
<name>A0ABP6Z849_9ACTN</name>
<dbReference type="RefSeq" id="WP_231485897.1">
    <property type="nucleotide sequence ID" value="NZ_BAAAZO010000002.1"/>
</dbReference>
<sequence length="175" mass="18492">MDEWPGSDTGRAPAPVRGSFLLERVYADSARDLGIPPRQGVLLCVLTPGPLELSRLGTVLRVAEPVLTGLVEAAEASRHVTRTTDPAGTHTGTVTVVLTSIGASIAQEFYDETCARIDALTYGLSISERTALAALLGRFMVGRHRPRPVTHLHAGTRSGSGPRPHNTPTPPAQSA</sequence>
<evidence type="ECO:0000313" key="2">
    <source>
        <dbReference type="EMBL" id="GAA3597954.1"/>
    </source>
</evidence>
<evidence type="ECO:0000313" key="3">
    <source>
        <dbReference type="Proteomes" id="UP001501074"/>
    </source>
</evidence>
<proteinExistence type="predicted"/>
<dbReference type="Gene3D" id="1.10.10.10">
    <property type="entry name" value="Winged helix-like DNA-binding domain superfamily/Winged helix DNA-binding domain"/>
    <property type="match status" value="1"/>
</dbReference>
<feature type="compositionally biased region" description="Pro residues" evidence="1">
    <location>
        <begin position="165"/>
        <end position="175"/>
    </location>
</feature>
<evidence type="ECO:0008006" key="4">
    <source>
        <dbReference type="Google" id="ProtNLM"/>
    </source>
</evidence>
<protein>
    <recommendedName>
        <fullName evidence="4">MarR family transcriptional regulator</fullName>
    </recommendedName>
</protein>
<dbReference type="InterPro" id="IPR036390">
    <property type="entry name" value="WH_DNA-bd_sf"/>
</dbReference>
<dbReference type="InterPro" id="IPR036388">
    <property type="entry name" value="WH-like_DNA-bd_sf"/>
</dbReference>
<gene>
    <name evidence="2" type="ORF">GCM10022223_11440</name>
</gene>
<evidence type="ECO:0000256" key="1">
    <source>
        <dbReference type="SAM" id="MobiDB-lite"/>
    </source>
</evidence>
<keyword evidence="3" id="KW-1185">Reference proteome</keyword>
<dbReference type="EMBL" id="BAAAZO010000002">
    <property type="protein sequence ID" value="GAA3597954.1"/>
    <property type="molecule type" value="Genomic_DNA"/>
</dbReference>
<dbReference type="Proteomes" id="UP001501074">
    <property type="component" value="Unassembled WGS sequence"/>
</dbReference>